<feature type="active site" description="Nucleophile" evidence="9">
    <location>
        <position position="393"/>
    </location>
</feature>
<gene>
    <name evidence="15" type="ORF">EFBL_2749</name>
</gene>
<keyword evidence="4 11" id="KW-0808">Transferase</keyword>
<proteinExistence type="inferred from homology"/>
<dbReference type="SUPFAM" id="SSF56235">
    <property type="entry name" value="N-terminal nucleophile aminohydrolases (Ntn hydrolases)"/>
    <property type="match status" value="1"/>
</dbReference>
<evidence type="ECO:0000256" key="1">
    <source>
        <dbReference type="ARBA" id="ARBA00001049"/>
    </source>
</evidence>
<evidence type="ECO:0000313" key="16">
    <source>
        <dbReference type="Proteomes" id="UP000217785"/>
    </source>
</evidence>
<keyword evidence="16" id="KW-1185">Reference proteome</keyword>
<comment type="subunit">
    <text evidence="11">This enzyme consists of two polypeptide chains, which are synthesized in precursor form from a single polypeptide.</text>
</comment>
<comment type="caution">
    <text evidence="15">The sequence shown here is derived from an EMBL/GenBank/DDBJ whole genome shotgun (WGS) entry which is preliminary data.</text>
</comment>
<evidence type="ECO:0000256" key="10">
    <source>
        <dbReference type="PIRSR" id="PIRSR600101-2"/>
    </source>
</evidence>
<dbReference type="InterPro" id="IPR051792">
    <property type="entry name" value="GGT_bact"/>
</dbReference>
<evidence type="ECO:0000256" key="11">
    <source>
        <dbReference type="RuleBase" id="RU368036"/>
    </source>
</evidence>
<dbReference type="InterPro" id="IPR000101">
    <property type="entry name" value="GGT_peptidase"/>
</dbReference>
<evidence type="ECO:0000256" key="13">
    <source>
        <dbReference type="SAM" id="SignalP"/>
    </source>
</evidence>
<feature type="chain" id="PRO_5012403545" description="Glutathione hydrolase proenzyme" evidence="13">
    <location>
        <begin position="23"/>
        <end position="696"/>
    </location>
</feature>
<dbReference type="InterPro" id="IPR043137">
    <property type="entry name" value="GGT_ssub_C"/>
</dbReference>
<dbReference type="GO" id="GO:0006751">
    <property type="term" value="P:glutathione catabolic process"/>
    <property type="evidence" value="ECO:0007669"/>
    <property type="project" value="UniProtKB-UniRule"/>
</dbReference>
<dbReference type="EC" id="3.4.19.13" evidence="11"/>
<feature type="binding site" evidence="10">
    <location>
        <begin position="454"/>
        <end position="455"/>
    </location>
    <ligand>
        <name>L-glutamate</name>
        <dbReference type="ChEBI" id="CHEBI:29985"/>
    </ligand>
</feature>
<dbReference type="UniPathway" id="UPA00204"/>
<comment type="pathway">
    <text evidence="11">Sulfur metabolism; glutathione metabolism.</text>
</comment>
<evidence type="ECO:0000259" key="14">
    <source>
        <dbReference type="Pfam" id="PF07833"/>
    </source>
</evidence>
<dbReference type="Gene3D" id="3.60.20.40">
    <property type="match status" value="1"/>
</dbReference>
<comment type="catalytic activity">
    <reaction evidence="2 11">
        <text>glutathione + H2O = L-cysteinylglycine + L-glutamate</text>
        <dbReference type="Rhea" id="RHEA:28807"/>
        <dbReference type="ChEBI" id="CHEBI:15377"/>
        <dbReference type="ChEBI" id="CHEBI:29985"/>
        <dbReference type="ChEBI" id="CHEBI:57925"/>
        <dbReference type="ChEBI" id="CHEBI:61694"/>
        <dbReference type="EC" id="3.4.19.13"/>
    </reaction>
</comment>
<name>A0A292YQA5_9BACL</name>
<dbReference type="GO" id="GO:0036374">
    <property type="term" value="F:glutathione hydrolase activity"/>
    <property type="evidence" value="ECO:0007669"/>
    <property type="project" value="UniProtKB-UniRule"/>
</dbReference>
<dbReference type="InterPro" id="IPR055262">
    <property type="entry name" value="GGT_CS"/>
</dbReference>
<comment type="catalytic activity">
    <reaction evidence="1 11">
        <text>an S-substituted glutathione + H2O = an S-substituted L-cysteinylglycine + L-glutamate</text>
        <dbReference type="Rhea" id="RHEA:59468"/>
        <dbReference type="ChEBI" id="CHEBI:15377"/>
        <dbReference type="ChEBI" id="CHEBI:29985"/>
        <dbReference type="ChEBI" id="CHEBI:90779"/>
        <dbReference type="ChEBI" id="CHEBI:143103"/>
        <dbReference type="EC" id="3.4.19.13"/>
    </reaction>
</comment>
<feature type="domain" description="Copper amine oxidase-like N-terminal" evidence="14">
    <location>
        <begin position="634"/>
        <end position="675"/>
    </location>
</feature>
<dbReference type="GO" id="GO:0006750">
    <property type="term" value="P:glutathione biosynthetic process"/>
    <property type="evidence" value="ECO:0007669"/>
    <property type="project" value="UniProtKB-KW"/>
</dbReference>
<keyword evidence="5 11" id="KW-0378">Hydrolase</keyword>
<keyword evidence="7 11" id="KW-0012">Acyltransferase</keyword>
<evidence type="ECO:0000256" key="9">
    <source>
        <dbReference type="PIRSR" id="PIRSR600101-1"/>
    </source>
</evidence>
<feature type="signal peptide" evidence="13">
    <location>
        <begin position="1"/>
        <end position="22"/>
    </location>
</feature>
<comment type="catalytic activity">
    <reaction evidence="8 11">
        <text>an N-terminal (5-L-glutamyl)-[peptide] + an alpha-amino acid = 5-L-glutamyl amino acid + an N-terminal L-alpha-aminoacyl-[peptide]</text>
        <dbReference type="Rhea" id="RHEA:23904"/>
        <dbReference type="Rhea" id="RHEA-COMP:9780"/>
        <dbReference type="Rhea" id="RHEA-COMP:9795"/>
        <dbReference type="ChEBI" id="CHEBI:77644"/>
        <dbReference type="ChEBI" id="CHEBI:78597"/>
        <dbReference type="ChEBI" id="CHEBI:78599"/>
        <dbReference type="ChEBI" id="CHEBI:78608"/>
        <dbReference type="EC" id="2.3.2.2"/>
    </reaction>
</comment>
<dbReference type="PANTHER" id="PTHR43199:SF1">
    <property type="entry name" value="GLUTATHIONE HYDROLASE PROENZYME"/>
    <property type="match status" value="1"/>
</dbReference>
<sequence>MRVRALALASAVMLASASPALARVPGVDDKMLGATQGMVAVSHPLAAQAGKEILAKGGNAVDAAAAIQLSLNVVEPMMSGIGGGGFMMIYLKDQNKITILDSREMAPKNVDPKLFLDKDGKPVPWFERHTGGKAVGVPGTLKGVETALAKYGTMKLADVIDPAIAYAENGVPVNWATAMYIKDDVKKLQQYGTAGQVFVPNGTPLQEGDLLVQPDLAKTLKLIKEKGSDVLYNGEVGEALVAEVQKRGGTMTMEDLRNYTVKEREPVRGTYRGYEIASMSPPSSGGLTILQILKLMEGYDVQKMGLNSADYLHRLIEAMHLAYADRAQYMADEDFYPVPKKGLIDENYIKERRKLINPNQASNAVKAGDPWKYEGKAPGASQADLEEKPVGQTTHFSVMDKWGNMVAYTTTIEAVFGSGIMVPGYGFMLNNEMTDFDATPGGVNQVEPGKRPRSSMSPTMILKDGKPFMAVGSPGGPTIITSVAQTILNVIDHKLPIQEAILAPRIYSSTYPNVRWEAGIEQDVILQLMAKGHVFDEKPENIGNVQAVIFDYENGIIYGGADDTREGTVLGVDRVSFRMLQPQSAPQREKGPFNLQVNGAQYPYYADQKVLKEGTSYILADKLMLGLGAANQEEFKPYIVEMDGKSYLPVRKVAEMLGYKVSWSHADSTVLLEKARPAASTEMQDYYKDDKYQITK</sequence>
<keyword evidence="6 11" id="KW-0865">Zymogen</keyword>
<dbReference type="AlphaFoldDB" id="A0A292YQA5"/>
<dbReference type="Pfam" id="PF01019">
    <property type="entry name" value="G_glu_transpept"/>
    <property type="match status" value="1"/>
</dbReference>
<feature type="region of interest" description="Disordered" evidence="12">
    <location>
        <begin position="361"/>
        <end position="389"/>
    </location>
</feature>
<dbReference type="EMBL" id="BDUF01000084">
    <property type="protein sequence ID" value="GAX91089.1"/>
    <property type="molecule type" value="Genomic_DNA"/>
</dbReference>
<dbReference type="Pfam" id="PF07833">
    <property type="entry name" value="Cu_amine_oxidN1"/>
    <property type="match status" value="1"/>
</dbReference>
<dbReference type="EC" id="2.3.2.2" evidence="11"/>
<evidence type="ECO:0000256" key="3">
    <source>
        <dbReference type="ARBA" id="ARBA00009381"/>
    </source>
</evidence>
<organism evidence="15 16">
    <name type="scientific">Effusibacillus lacus</name>
    <dbReference type="NCBI Taxonomy" id="1348429"/>
    <lineage>
        <taxon>Bacteria</taxon>
        <taxon>Bacillati</taxon>
        <taxon>Bacillota</taxon>
        <taxon>Bacilli</taxon>
        <taxon>Bacillales</taxon>
        <taxon>Alicyclobacillaceae</taxon>
        <taxon>Effusibacillus</taxon>
    </lineage>
</organism>
<dbReference type="PRINTS" id="PR01210">
    <property type="entry name" value="GGTRANSPTASE"/>
</dbReference>
<accession>A0A292YQA5</accession>
<protein>
    <recommendedName>
        <fullName evidence="11">Glutathione hydrolase proenzyme</fullName>
        <ecNumber evidence="11">2.3.2.2</ecNumber>
        <ecNumber evidence="11">3.4.19.13</ecNumber>
    </recommendedName>
    <component>
        <recommendedName>
            <fullName evidence="11">Glutathione hydrolase large chain</fullName>
        </recommendedName>
    </component>
    <component>
        <recommendedName>
            <fullName evidence="11">Glutathione hydrolase small chain</fullName>
        </recommendedName>
    </component>
</protein>
<evidence type="ECO:0000313" key="15">
    <source>
        <dbReference type="EMBL" id="GAX91089.1"/>
    </source>
</evidence>
<dbReference type="Gene3D" id="1.10.246.130">
    <property type="match status" value="1"/>
</dbReference>
<comment type="PTM">
    <text evidence="11">Cleaved by autocatalysis into a large and a small subunit.</text>
</comment>
<dbReference type="InterPro" id="IPR012854">
    <property type="entry name" value="Cu_amine_oxidase-like_N"/>
</dbReference>
<dbReference type="Proteomes" id="UP000217785">
    <property type="component" value="Unassembled WGS sequence"/>
</dbReference>
<dbReference type="PANTHER" id="PTHR43199">
    <property type="entry name" value="GLUTATHIONE HYDROLASE"/>
    <property type="match status" value="1"/>
</dbReference>
<evidence type="ECO:0000256" key="2">
    <source>
        <dbReference type="ARBA" id="ARBA00001089"/>
    </source>
</evidence>
<keyword evidence="11" id="KW-0317">Glutathione biosynthesis</keyword>
<evidence type="ECO:0000256" key="4">
    <source>
        <dbReference type="ARBA" id="ARBA00022679"/>
    </source>
</evidence>
<feature type="binding site" evidence="10">
    <location>
        <position position="435"/>
    </location>
    <ligand>
        <name>L-glutamate</name>
        <dbReference type="ChEBI" id="CHEBI:29985"/>
    </ligand>
</feature>
<comment type="similarity">
    <text evidence="3 11">Belongs to the gamma-glutamyltransferase family.</text>
</comment>
<evidence type="ECO:0000256" key="6">
    <source>
        <dbReference type="ARBA" id="ARBA00023145"/>
    </source>
</evidence>
<dbReference type="NCBIfam" id="TIGR00066">
    <property type="entry name" value="g_glut_trans"/>
    <property type="match status" value="1"/>
</dbReference>
<evidence type="ECO:0000256" key="7">
    <source>
        <dbReference type="ARBA" id="ARBA00023315"/>
    </source>
</evidence>
<evidence type="ECO:0000256" key="5">
    <source>
        <dbReference type="ARBA" id="ARBA00022801"/>
    </source>
</evidence>
<dbReference type="RefSeq" id="WP_096182822.1">
    <property type="nucleotide sequence ID" value="NZ_BDUF01000084.1"/>
</dbReference>
<dbReference type="OrthoDB" id="9781342at2"/>
<evidence type="ECO:0000256" key="12">
    <source>
        <dbReference type="SAM" id="MobiDB-lite"/>
    </source>
</evidence>
<dbReference type="InterPro" id="IPR043138">
    <property type="entry name" value="GGT_lsub"/>
</dbReference>
<keyword evidence="13" id="KW-0732">Signal</keyword>
<evidence type="ECO:0000256" key="8">
    <source>
        <dbReference type="ARBA" id="ARBA00047417"/>
    </source>
</evidence>
<dbReference type="PROSITE" id="PS00462">
    <property type="entry name" value="G_GLU_TRANSPEPTIDASE"/>
    <property type="match status" value="1"/>
</dbReference>
<dbReference type="InterPro" id="IPR029055">
    <property type="entry name" value="Ntn_hydrolases_N"/>
</dbReference>
<reference evidence="16" key="1">
    <citation type="submission" date="2017-07" db="EMBL/GenBank/DDBJ databases">
        <title>Draft genome sequence of Effusibacillus lacus strain skLN1.</title>
        <authorList>
            <person name="Watanabe M."/>
            <person name="Kojima H."/>
            <person name="Fukui M."/>
        </authorList>
    </citation>
    <scope>NUCLEOTIDE SEQUENCE [LARGE SCALE GENOMIC DNA]</scope>
    <source>
        <strain evidence="16">skLN1</strain>
    </source>
</reference>
<feature type="binding site" evidence="10">
    <location>
        <position position="103"/>
    </location>
    <ligand>
        <name>L-glutamate</name>
        <dbReference type="ChEBI" id="CHEBI:29985"/>
    </ligand>
</feature>
<feature type="binding site" evidence="10">
    <location>
        <position position="476"/>
    </location>
    <ligand>
        <name>L-glutamate</name>
        <dbReference type="ChEBI" id="CHEBI:29985"/>
    </ligand>
</feature>
<dbReference type="GO" id="GO:0103068">
    <property type="term" value="F:leukotriene C4 gamma-glutamyl transferase activity"/>
    <property type="evidence" value="ECO:0007669"/>
    <property type="project" value="UniProtKB-EC"/>
</dbReference>